<name>A0A3P7QNK9_DIBLA</name>
<reference evidence="1 2" key="1">
    <citation type="submission" date="2018-11" db="EMBL/GenBank/DDBJ databases">
        <authorList>
            <consortium name="Pathogen Informatics"/>
        </authorList>
    </citation>
    <scope>NUCLEOTIDE SEQUENCE [LARGE SCALE GENOMIC DNA]</scope>
</reference>
<protein>
    <submittedName>
        <fullName evidence="1">Uncharacterized protein</fullName>
    </submittedName>
</protein>
<sequence length="67" mass="7775">MQKQRKNKTCAADSIHAEIYKSWVDTLAPGLHEMTLQTWREQAVPDNWGSGFLVPVRRNGDKTRYEN</sequence>
<dbReference type="AlphaFoldDB" id="A0A3P7QNK9"/>
<evidence type="ECO:0000313" key="2">
    <source>
        <dbReference type="Proteomes" id="UP000281553"/>
    </source>
</evidence>
<gene>
    <name evidence="1" type="ORF">DILT_LOCUS15827</name>
</gene>
<dbReference type="EMBL" id="UYRU01081301">
    <property type="protein sequence ID" value="VDN31779.1"/>
    <property type="molecule type" value="Genomic_DNA"/>
</dbReference>
<dbReference type="Proteomes" id="UP000281553">
    <property type="component" value="Unassembled WGS sequence"/>
</dbReference>
<organism evidence="1 2">
    <name type="scientific">Dibothriocephalus latus</name>
    <name type="common">Fish tapeworm</name>
    <name type="synonym">Diphyllobothrium latum</name>
    <dbReference type="NCBI Taxonomy" id="60516"/>
    <lineage>
        <taxon>Eukaryota</taxon>
        <taxon>Metazoa</taxon>
        <taxon>Spiralia</taxon>
        <taxon>Lophotrochozoa</taxon>
        <taxon>Platyhelminthes</taxon>
        <taxon>Cestoda</taxon>
        <taxon>Eucestoda</taxon>
        <taxon>Diphyllobothriidea</taxon>
        <taxon>Diphyllobothriidae</taxon>
        <taxon>Dibothriocephalus</taxon>
    </lineage>
</organism>
<accession>A0A3P7QNK9</accession>
<evidence type="ECO:0000313" key="1">
    <source>
        <dbReference type="EMBL" id="VDN31779.1"/>
    </source>
</evidence>
<keyword evidence="2" id="KW-1185">Reference proteome</keyword>
<proteinExistence type="predicted"/>